<dbReference type="Proteomes" id="UP001479436">
    <property type="component" value="Unassembled WGS sequence"/>
</dbReference>
<accession>A0ABR2VZ99</accession>
<reference evidence="1 2" key="1">
    <citation type="submission" date="2023-04" db="EMBL/GenBank/DDBJ databases">
        <title>Genome of Basidiobolus ranarum AG-B5.</title>
        <authorList>
            <person name="Stajich J.E."/>
            <person name="Carter-House D."/>
            <person name="Gryganskyi A."/>
        </authorList>
    </citation>
    <scope>NUCLEOTIDE SEQUENCE [LARGE SCALE GENOMIC DNA]</scope>
    <source>
        <strain evidence="1 2">AG-B5</strain>
    </source>
</reference>
<name>A0ABR2VZ99_9FUNG</name>
<dbReference type="EMBL" id="JASJQH010007296">
    <property type="protein sequence ID" value="KAK9711168.1"/>
    <property type="molecule type" value="Genomic_DNA"/>
</dbReference>
<evidence type="ECO:0000313" key="1">
    <source>
        <dbReference type="EMBL" id="KAK9711168.1"/>
    </source>
</evidence>
<sequence length="103" mass="12102">MYSITWYYGIWQGKVDIEAMYLSTLGNDSCEYPTVQVLSSIINRGLGSQGLPKEVNNINWLLYFQTTMYVPLDSPLLNDMREKYIIMIQVKRYKDSMCRMEHS</sequence>
<protein>
    <submittedName>
        <fullName evidence="1">Uncharacterized protein</fullName>
    </submittedName>
</protein>
<evidence type="ECO:0000313" key="2">
    <source>
        <dbReference type="Proteomes" id="UP001479436"/>
    </source>
</evidence>
<organism evidence="1 2">
    <name type="scientific">Basidiobolus ranarum</name>
    <dbReference type="NCBI Taxonomy" id="34480"/>
    <lineage>
        <taxon>Eukaryota</taxon>
        <taxon>Fungi</taxon>
        <taxon>Fungi incertae sedis</taxon>
        <taxon>Zoopagomycota</taxon>
        <taxon>Entomophthoromycotina</taxon>
        <taxon>Basidiobolomycetes</taxon>
        <taxon>Basidiobolales</taxon>
        <taxon>Basidiobolaceae</taxon>
        <taxon>Basidiobolus</taxon>
    </lineage>
</organism>
<comment type="caution">
    <text evidence="1">The sequence shown here is derived from an EMBL/GenBank/DDBJ whole genome shotgun (WGS) entry which is preliminary data.</text>
</comment>
<gene>
    <name evidence="1" type="ORF">K7432_007979</name>
</gene>
<keyword evidence="2" id="KW-1185">Reference proteome</keyword>
<proteinExistence type="predicted"/>